<evidence type="ECO:0000313" key="2">
    <source>
        <dbReference type="EMBL" id="CAJ0591653.1"/>
    </source>
</evidence>
<dbReference type="EMBL" id="CATQJL010000001">
    <property type="protein sequence ID" value="CAJ0591653.1"/>
    <property type="molecule type" value="Genomic_DNA"/>
</dbReference>
<gene>
    <name evidence="2" type="ORF">CYNAS_LOCUS3636</name>
</gene>
<dbReference type="Proteomes" id="UP001176961">
    <property type="component" value="Unassembled WGS sequence"/>
</dbReference>
<organism evidence="2 3">
    <name type="scientific">Cylicocyclus nassatus</name>
    <name type="common">Nematode worm</name>
    <dbReference type="NCBI Taxonomy" id="53992"/>
    <lineage>
        <taxon>Eukaryota</taxon>
        <taxon>Metazoa</taxon>
        <taxon>Ecdysozoa</taxon>
        <taxon>Nematoda</taxon>
        <taxon>Chromadorea</taxon>
        <taxon>Rhabditida</taxon>
        <taxon>Rhabditina</taxon>
        <taxon>Rhabditomorpha</taxon>
        <taxon>Strongyloidea</taxon>
        <taxon>Strongylidae</taxon>
        <taxon>Cylicocyclus</taxon>
    </lineage>
</organism>
<name>A0AA36GHJ7_CYLNA</name>
<feature type="compositionally biased region" description="Basic and acidic residues" evidence="1">
    <location>
        <begin position="103"/>
        <end position="117"/>
    </location>
</feature>
<dbReference type="AlphaFoldDB" id="A0AA36GHJ7"/>
<accession>A0AA36GHJ7</accession>
<evidence type="ECO:0000256" key="1">
    <source>
        <dbReference type="SAM" id="MobiDB-lite"/>
    </source>
</evidence>
<reference evidence="2" key="1">
    <citation type="submission" date="2023-07" db="EMBL/GenBank/DDBJ databases">
        <authorList>
            <consortium name="CYATHOMIX"/>
        </authorList>
    </citation>
    <scope>NUCLEOTIDE SEQUENCE</scope>
    <source>
        <strain evidence="2">N/A</strain>
    </source>
</reference>
<proteinExistence type="predicted"/>
<keyword evidence="3" id="KW-1185">Reference proteome</keyword>
<feature type="region of interest" description="Disordered" evidence="1">
    <location>
        <begin position="103"/>
        <end position="128"/>
    </location>
</feature>
<evidence type="ECO:0000313" key="3">
    <source>
        <dbReference type="Proteomes" id="UP001176961"/>
    </source>
</evidence>
<feature type="region of interest" description="Disordered" evidence="1">
    <location>
        <begin position="47"/>
        <end position="77"/>
    </location>
</feature>
<protein>
    <submittedName>
        <fullName evidence="2">Uncharacterized protein</fullName>
    </submittedName>
</protein>
<feature type="compositionally biased region" description="Polar residues" evidence="1">
    <location>
        <begin position="47"/>
        <end position="62"/>
    </location>
</feature>
<sequence length="164" mass="19178">MFNRNHKQKWATTRCRSVVDLPTAKENREPLSSDIDADRLHYEDIPNEQQNRARQNILENNIVNRPQRSRSSNVRRSSIKEDLKRLWGSRPSLTLFNRTTRVSNDEHEGRNGRRVVEGDGISDDNASINSDLETMPAFFIVDRSLVRTPKPTKPFKFFRKKDND</sequence>
<feature type="compositionally biased region" description="Low complexity" evidence="1">
    <location>
        <begin position="63"/>
        <end position="76"/>
    </location>
</feature>
<comment type="caution">
    <text evidence="2">The sequence shown here is derived from an EMBL/GenBank/DDBJ whole genome shotgun (WGS) entry which is preliminary data.</text>
</comment>